<keyword evidence="6 7" id="KW-0472">Membrane</keyword>
<organism evidence="8 9">
    <name type="scientific">Microbacterium nanhaiense</name>
    <dbReference type="NCBI Taxonomy" id="1301026"/>
    <lineage>
        <taxon>Bacteria</taxon>
        <taxon>Bacillati</taxon>
        <taxon>Actinomycetota</taxon>
        <taxon>Actinomycetes</taxon>
        <taxon>Micrococcales</taxon>
        <taxon>Microbacteriaceae</taxon>
        <taxon>Microbacterium</taxon>
    </lineage>
</organism>
<evidence type="ECO:0000256" key="1">
    <source>
        <dbReference type="ARBA" id="ARBA00004651"/>
    </source>
</evidence>
<comment type="similarity">
    <text evidence="2">Belongs to the polysaccharide synthase family.</text>
</comment>
<feature type="transmembrane region" description="Helical" evidence="7">
    <location>
        <begin position="411"/>
        <end position="432"/>
    </location>
</feature>
<sequence length="486" mass="52229">MSGELGNKVASSIGWVVLERWGSRLLQLVVMAVLTRLVGPAGFGIIALAMSVVAVLQVLVDAGFSKALVQRKTLGKHDASTAFWTSLLLAVVLYVALFFTAPLIASLLGNDELVPVLRVMGAVLPISAISQTPAALLERDFGFKALSIRQVVAAVAGAAVSLPVAFLGGGVWALVVQNVATAIVACVALWAASEWRPQFAYSTAALREMAPLGLSIMGTELLDAVQTNIDKIVIGVFFDPVTLGYYFIAQRLGTILSELVTTVIARMSLTTLSRVQDDLPRFNRIFRQMTFVAGAVGMPIFGFVAAYAHQIIPVAFGDGWEPAIPILWGLAAGWGLSAVMYFDRAALLARGRAKAAFWVSAMQNAAGVALLFALLPMGIAGVVISRWARVFVWPVRLWVLRKVIQLEVGRYLLQLAKVIVAVAPWVAAVLLLQLTPWAQSEWSLLTFAVPTGIVALTGYAVTVWFLAGDENRSAIRPLFAKAFKRK</sequence>
<dbReference type="PANTHER" id="PTHR30250">
    <property type="entry name" value="PST FAMILY PREDICTED COLANIC ACID TRANSPORTER"/>
    <property type="match status" value="1"/>
</dbReference>
<feature type="transmembrane region" description="Helical" evidence="7">
    <location>
        <begin position="81"/>
        <end position="104"/>
    </location>
</feature>
<evidence type="ECO:0000256" key="6">
    <source>
        <dbReference type="ARBA" id="ARBA00023136"/>
    </source>
</evidence>
<keyword evidence="5 7" id="KW-1133">Transmembrane helix</keyword>
<dbReference type="PANTHER" id="PTHR30250:SF10">
    <property type="entry name" value="LIPOPOLYSACCHARIDE BIOSYNTHESIS PROTEIN WZXC"/>
    <property type="match status" value="1"/>
</dbReference>
<evidence type="ECO:0000256" key="4">
    <source>
        <dbReference type="ARBA" id="ARBA00022692"/>
    </source>
</evidence>
<feature type="transmembrane region" description="Helical" evidence="7">
    <location>
        <begin position="37"/>
        <end position="60"/>
    </location>
</feature>
<feature type="transmembrane region" description="Helical" evidence="7">
    <location>
        <begin position="116"/>
        <end position="136"/>
    </location>
</feature>
<evidence type="ECO:0000256" key="5">
    <source>
        <dbReference type="ARBA" id="ARBA00022989"/>
    </source>
</evidence>
<evidence type="ECO:0000313" key="8">
    <source>
        <dbReference type="EMBL" id="GGO66934.1"/>
    </source>
</evidence>
<feature type="transmembrane region" description="Helical" evidence="7">
    <location>
        <begin position="355"/>
        <end position="373"/>
    </location>
</feature>
<feature type="transmembrane region" description="Helical" evidence="7">
    <location>
        <begin position="172"/>
        <end position="192"/>
    </location>
</feature>
<feature type="transmembrane region" description="Helical" evidence="7">
    <location>
        <begin position="148"/>
        <end position="166"/>
    </location>
</feature>
<reference evidence="9" key="1">
    <citation type="journal article" date="2019" name="Int. J. Syst. Evol. Microbiol.">
        <title>The Global Catalogue of Microorganisms (GCM) 10K type strain sequencing project: providing services to taxonomists for standard genome sequencing and annotation.</title>
        <authorList>
            <consortium name="The Broad Institute Genomics Platform"/>
            <consortium name="The Broad Institute Genome Sequencing Center for Infectious Disease"/>
            <person name="Wu L."/>
            <person name="Ma J."/>
        </authorList>
    </citation>
    <scope>NUCLEOTIDE SEQUENCE [LARGE SCALE GENOMIC DNA]</scope>
    <source>
        <strain evidence="9">CGMCC 4.7181</strain>
    </source>
</reference>
<evidence type="ECO:0000256" key="3">
    <source>
        <dbReference type="ARBA" id="ARBA00022475"/>
    </source>
</evidence>
<name>A0ABQ2N514_9MICO</name>
<comment type="subcellular location">
    <subcellularLocation>
        <location evidence="1">Cell membrane</location>
        <topology evidence="1">Multi-pass membrane protein</topology>
    </subcellularLocation>
</comment>
<feature type="transmembrane region" description="Helical" evidence="7">
    <location>
        <begin position="291"/>
        <end position="312"/>
    </location>
</feature>
<feature type="transmembrane region" description="Helical" evidence="7">
    <location>
        <begin position="379"/>
        <end position="399"/>
    </location>
</feature>
<keyword evidence="3" id="KW-1003">Cell membrane</keyword>
<evidence type="ECO:0000256" key="2">
    <source>
        <dbReference type="ARBA" id="ARBA00007430"/>
    </source>
</evidence>
<evidence type="ECO:0000256" key="7">
    <source>
        <dbReference type="SAM" id="Phobius"/>
    </source>
</evidence>
<proteinExistence type="inferred from homology"/>
<dbReference type="Proteomes" id="UP000638043">
    <property type="component" value="Unassembled WGS sequence"/>
</dbReference>
<evidence type="ECO:0000313" key="9">
    <source>
        <dbReference type="Proteomes" id="UP000638043"/>
    </source>
</evidence>
<dbReference type="InterPro" id="IPR050833">
    <property type="entry name" value="Poly_Biosynth_Transport"/>
</dbReference>
<dbReference type="EMBL" id="BMMQ01000011">
    <property type="protein sequence ID" value="GGO66934.1"/>
    <property type="molecule type" value="Genomic_DNA"/>
</dbReference>
<gene>
    <name evidence="8" type="ORF">GCM10010910_27530</name>
</gene>
<dbReference type="RefSeq" id="WP_188702870.1">
    <property type="nucleotide sequence ID" value="NZ_BMMQ01000011.1"/>
</dbReference>
<dbReference type="Pfam" id="PF13440">
    <property type="entry name" value="Polysacc_synt_3"/>
    <property type="match status" value="1"/>
</dbReference>
<keyword evidence="4 7" id="KW-0812">Transmembrane</keyword>
<comment type="caution">
    <text evidence="8">The sequence shown here is derived from an EMBL/GenBank/DDBJ whole genome shotgun (WGS) entry which is preliminary data.</text>
</comment>
<keyword evidence="9" id="KW-1185">Reference proteome</keyword>
<protein>
    <submittedName>
        <fullName evidence="8">Lipopolysaccharide biosynthesis protein</fullName>
    </submittedName>
</protein>
<feature type="transmembrane region" description="Helical" evidence="7">
    <location>
        <begin position="444"/>
        <end position="467"/>
    </location>
</feature>
<accession>A0ABQ2N514</accession>
<dbReference type="CDD" id="cd13127">
    <property type="entry name" value="MATE_tuaB_like"/>
    <property type="match status" value="1"/>
</dbReference>
<feature type="transmembrane region" description="Helical" evidence="7">
    <location>
        <begin position="324"/>
        <end position="343"/>
    </location>
</feature>